<dbReference type="Proteomes" id="UP000001424">
    <property type="component" value="Chromosome"/>
</dbReference>
<keyword evidence="2" id="KW-1185">Reference proteome</keyword>
<evidence type="ECO:0000313" key="2">
    <source>
        <dbReference type="Proteomes" id="UP000001424"/>
    </source>
</evidence>
<sequence>MGRQAAEQRGQRHVGLRQLLRQRQKIRPLSRLGHQALLGFVAHGPGHQQALLGAGELEEGMMQALKHGVALGARQQHRLDFRNHRQQGDAALQRVLRQPPLVLVAHDQDVQRPIDVFLEAPHVQHRVETLAAAAHALDRHRSSRLHLQRGQHRQQLVVHHEKLSDRHAYQRAHRVAEHASRALVGHVDHAVLVDHQHGVARNVQHALQKVQGPEHLAHHDIAQEGQQRQHRESERSLPQQGVPIVDAVFLQGALRPLGDLPSGTVQRIGQLGQIAPVIGGLAELQAAVHLLKLQLGQQLQPVRLHGDIGEALRQRRIADAVQPRLQAPQQQHAGAQAARQRLLGAAIQPAFQLGTQHQRLRAGTEPVGQRRRILTQPGQVADARLSAGRHTRHHGVQQQLRLLLDIAGAFVQFGELDLPVCGIAPHFPARRHPQLLKLPDRLPQAGETLRRVALVAAVPSGHQSQKALVHLPRHLAQRRLIRSFRQQRLHQQTAFLGLQIGEIPDPVRILVQAHQRFRQLIGPPGGKLQCRHHAGLQQAKKQNDRQHASADHHRLAAAVS</sequence>
<reference evidence="1 2" key="1">
    <citation type="journal article" date="2003" name="Proc. Natl. Acad. Sci. U.S.A.">
        <title>The complete genome sequence of Chromobacterium violaceum reveals remarkable and exploitable bacterial adaptability.</title>
        <authorList>
            <person name="Vasconcelos A.T.R."/>
            <person name="de Almeida D.F."/>
            <person name="Almeida F.C."/>
            <person name="de Almeida L.G.P."/>
            <person name="de Almeida R."/>
            <person name="Goncalves J.A.A."/>
            <person name="Andrade E.M."/>
            <person name="Antonio R.V."/>
            <person name="Araripe J."/>
            <person name="de Araujo M.F.F."/>
            <person name="Filho S.A."/>
            <person name="Azevedo V."/>
            <person name="Batista A.J."/>
            <person name="Bataus L.A.M."/>
            <person name="Batista J.S."/>
            <person name="Belo A."/>
            <person name="vander Berg C."/>
            <person name="Blamey J."/>
            <person name="Bogo M."/>
            <person name="Bonato S."/>
            <person name="Bordignon J."/>
            <person name="Brito C.A."/>
            <person name="Brocchi M."/>
            <person name="Burity H.A."/>
            <person name="Camargo A.A."/>
            <person name="Cardoso D.D.P."/>
            <person name="Carneiro N.P."/>
            <person name="Carraro D.M."/>
            <person name="Carvalho C.M.B."/>
            <person name="Cascardo J.C.M."/>
            <person name="Cavada B.S."/>
            <person name="Chueire L.M.O."/>
            <person name="Pasa T.B.C."/>
            <person name="Duran N."/>
            <person name="Fagundes N."/>
            <person name="Falcao C.L."/>
            <person name="Fantinatti F."/>
            <person name="Farias I.P."/>
            <person name="Felipe M.S.S."/>
            <person name="Ferrari L.P."/>
            <person name="Ferro J.A."/>
            <person name="Ferro M.I.T."/>
            <person name="Franco G.R."/>
            <person name="Freitas N.S.A."/>
            <person name="Furlan L.R."/>
            <person name="Gazzinelli R.T."/>
            <person name="Gomes E.A."/>
            <person name="Goncalves P.R."/>
            <person name="Grangeiro T.B."/>
            <person name="Grattapaglia D."/>
            <person name="Grisard E.C."/>
            <person name="Guimaraes C.T."/>
            <person name="Hanna E.S."/>
            <person name="Hungria M."/>
            <person name="Jardim S.N."/>
            <person name="Laurino J."/>
            <person name="Leoi L.C.T."/>
            <person name="Fassarella L."/>
            <person name="Lima A."/>
            <person name="Loureiro M.F."/>
            <person name="Lyra M.C.P."/>
            <person name="Macedo M."/>
            <person name="Madeira H.M.F."/>
            <person name="Manfio G.P."/>
            <person name="Maranhao A.Q."/>
            <person name="Martins W.S."/>
            <person name="di Mauro S.M.Z."/>
            <person name="de Medeiros S.R.B."/>
            <person name="Meissner R.D.V."/>
            <person name="Menck C.F.M."/>
            <person name="Moreira M.A.M."/>
            <person name="Nascimento F.F."/>
            <person name="Nicolas M.F."/>
            <person name="Oliveira J.G."/>
            <person name="Oliveira S.C."/>
            <person name="Paixao R.F.C."/>
            <person name="Parente J.A."/>
            <person name="Pedrosa F.O."/>
            <person name="Pena S.J.D."/>
            <person name="Perreira J.O."/>
            <person name="Perreira M."/>
            <person name="Pinto L.S.R.C."/>
            <person name="Pinto L.S."/>
            <person name="Porto J.I.R."/>
            <person name="Potrich D.P."/>
            <person name="Neto C.E.R."/>
            <person name="Reis A.M.M."/>
            <person name="Rigo L.U."/>
            <person name="Rondinelli E."/>
            <person name="dos Santos E.B.P."/>
            <person name="Santos F.R."/>
            <person name="Schneider M.P.C."/>
            <person name="Seuanez H.N."/>
            <person name="Silva A.M.R."/>
            <person name="da Silva A.L.C."/>
            <person name="Silva D.W."/>
            <person name="Silva R."/>
            <person name="Simoes I.C."/>
            <person name="Simon D."/>
            <person name="Soares C.M.A."/>
            <person name="Soares R.B.A."/>
            <person name="Souza E.M."/>
            <person name="Souza K.R.L."/>
            <person name="Souza R.C."/>
            <person name="Steffens M.B.R."/>
            <person name="Steindel M."/>
            <person name="Teixeira S.R."/>
            <person name="Urmenyi T."/>
            <person name="Vettore A."/>
            <person name="Wassem R."/>
            <person name="Zaha A."/>
            <person name="Simpson A.J.G."/>
        </authorList>
    </citation>
    <scope>NUCLEOTIDE SEQUENCE [LARGE SCALE GENOMIC DNA]</scope>
    <source>
        <strain evidence="2">ATCC 12472 / DSM 30191 / JCM 1249 / NBRC 12614 / NCIMB 9131 / NCTC 9757</strain>
    </source>
</reference>
<name>Q7NPS5_CHRVO</name>
<proteinExistence type="predicted"/>
<dbReference type="AlphaFoldDB" id="Q7NPS5"/>
<dbReference type="KEGG" id="cvi:CV_1949"/>
<dbReference type="EMBL" id="AE016825">
    <property type="protein sequence ID" value="AAQ64051.1"/>
    <property type="molecule type" value="Genomic_DNA"/>
</dbReference>
<accession>Q7NPS5</accession>
<evidence type="ECO:0000313" key="1">
    <source>
        <dbReference type="EMBL" id="AAQ64051.1"/>
    </source>
</evidence>
<organism evidence="1 2">
    <name type="scientific">Chromobacterium violaceum (strain ATCC 12472 / DSM 30191 / JCM 1249 / CCUG 213 / NBRC 12614 / NCIMB 9131 / NCTC 9757 / MK)</name>
    <dbReference type="NCBI Taxonomy" id="243365"/>
    <lineage>
        <taxon>Bacteria</taxon>
        <taxon>Pseudomonadati</taxon>
        <taxon>Pseudomonadota</taxon>
        <taxon>Betaproteobacteria</taxon>
        <taxon>Neisseriales</taxon>
        <taxon>Chromobacteriaceae</taxon>
        <taxon>Chromobacterium</taxon>
    </lineage>
</organism>
<dbReference type="STRING" id="243365.CV_1949"/>
<gene>
    <name evidence="1" type="ordered locus">CV_1949</name>
</gene>
<dbReference type="HOGENOM" id="CLU_486359_0_0_4"/>
<protein>
    <submittedName>
        <fullName evidence="1">Uncharacterized protein</fullName>
    </submittedName>
</protein>